<keyword evidence="10" id="KW-0004">4Fe-4S</keyword>
<dbReference type="InterPro" id="IPR007197">
    <property type="entry name" value="rSAM"/>
</dbReference>
<evidence type="ECO:0000313" key="13">
    <source>
        <dbReference type="Proteomes" id="UP000002574"/>
    </source>
</evidence>
<dbReference type="CDD" id="cd01335">
    <property type="entry name" value="Radical_SAM"/>
    <property type="match status" value="1"/>
</dbReference>
<dbReference type="InterPro" id="IPR006638">
    <property type="entry name" value="Elp3/MiaA/NifB-like_rSAM"/>
</dbReference>
<evidence type="ECO:0000256" key="3">
    <source>
        <dbReference type="ARBA" id="ARBA00017228"/>
    </source>
</evidence>
<dbReference type="OrthoDB" id="9808022at2"/>
<evidence type="ECO:0000256" key="10">
    <source>
        <dbReference type="RuleBase" id="RU364116"/>
    </source>
</evidence>
<dbReference type="SUPFAM" id="SSF102114">
    <property type="entry name" value="Radical SAM enzymes"/>
    <property type="match status" value="1"/>
</dbReference>
<keyword evidence="10" id="KW-0963">Cytoplasm</keyword>
<evidence type="ECO:0000256" key="4">
    <source>
        <dbReference type="ARBA" id="ARBA00022617"/>
    </source>
</evidence>
<feature type="domain" description="Radical SAM core" evidence="11">
    <location>
        <begin position="1"/>
        <end position="229"/>
    </location>
</feature>
<evidence type="ECO:0000256" key="7">
    <source>
        <dbReference type="ARBA" id="ARBA00023004"/>
    </source>
</evidence>
<evidence type="ECO:0000256" key="8">
    <source>
        <dbReference type="ARBA" id="ARBA00023014"/>
    </source>
</evidence>
<protein>
    <recommendedName>
        <fullName evidence="3 10">Heme chaperone HemW</fullName>
    </recommendedName>
</protein>
<dbReference type="SFLD" id="SFLDF00562">
    <property type="entry name" value="HemN-like__clustered_with_heat"/>
    <property type="match status" value="1"/>
</dbReference>
<comment type="cofactor">
    <cofactor evidence="1">
        <name>[4Fe-4S] cluster</name>
        <dbReference type="ChEBI" id="CHEBI:49883"/>
    </cofactor>
</comment>
<dbReference type="GO" id="GO:0006779">
    <property type="term" value="P:porphyrin-containing compound biosynthetic process"/>
    <property type="evidence" value="ECO:0007669"/>
    <property type="project" value="InterPro"/>
</dbReference>
<accession>D3DIT6</accession>
<dbReference type="PANTHER" id="PTHR13932">
    <property type="entry name" value="COPROPORPHYRINIGEN III OXIDASE"/>
    <property type="match status" value="1"/>
</dbReference>
<gene>
    <name evidence="12" type="primary">hemN2</name>
    <name evidence="12" type="ordered locus">HTH_1285</name>
</gene>
<dbReference type="Pfam" id="PF04055">
    <property type="entry name" value="Radical_SAM"/>
    <property type="match status" value="1"/>
</dbReference>
<dbReference type="PANTHER" id="PTHR13932:SF5">
    <property type="entry name" value="RADICAL S-ADENOSYL METHIONINE DOMAIN-CONTAINING PROTEIN 1, MITOCHONDRIAL"/>
    <property type="match status" value="1"/>
</dbReference>
<evidence type="ECO:0000259" key="11">
    <source>
        <dbReference type="PROSITE" id="PS51918"/>
    </source>
</evidence>
<evidence type="ECO:0000256" key="9">
    <source>
        <dbReference type="ARBA" id="ARBA00023186"/>
    </source>
</evidence>
<dbReference type="GO" id="GO:0004109">
    <property type="term" value="F:coproporphyrinogen oxidase activity"/>
    <property type="evidence" value="ECO:0007669"/>
    <property type="project" value="InterPro"/>
</dbReference>
<dbReference type="eggNOG" id="COG0635">
    <property type="taxonomic scope" value="Bacteria"/>
</dbReference>
<dbReference type="GO" id="GO:0051539">
    <property type="term" value="F:4 iron, 4 sulfur cluster binding"/>
    <property type="evidence" value="ECO:0007669"/>
    <property type="project" value="UniProtKB-UniRule"/>
</dbReference>
<keyword evidence="9 10" id="KW-0143">Chaperone</keyword>
<dbReference type="PROSITE" id="PS51918">
    <property type="entry name" value="RADICAL_SAM"/>
    <property type="match status" value="1"/>
</dbReference>
<dbReference type="KEGG" id="hte:Hydth_1277"/>
<keyword evidence="7 10" id="KW-0408">Iron</keyword>
<keyword evidence="6 10" id="KW-0479">Metal-binding</keyword>
<comment type="subcellular location">
    <subcellularLocation>
        <location evidence="10">Cytoplasm</location>
    </subcellularLocation>
</comment>
<evidence type="ECO:0000256" key="6">
    <source>
        <dbReference type="ARBA" id="ARBA00022723"/>
    </source>
</evidence>
<reference evidence="12 13" key="1">
    <citation type="journal article" date="2010" name="J. Bacteriol.">
        <title>Complete genome sequence of the thermophilic, obligately chemolithoautotrophic hydrogen-oxidizing bacterium Hydrogenobacter thermophilus TK-6.</title>
        <authorList>
            <person name="Arai H."/>
            <person name="Kanbe H."/>
            <person name="Ishii M."/>
            <person name="Igarashi Y."/>
        </authorList>
    </citation>
    <scope>NUCLEOTIDE SEQUENCE [LARGE SCALE GENOMIC DNA]</scope>
    <source>
        <strain evidence="13">DSM 6534 / IAM 12695 / TK-6 [Tokyo]</strain>
    </source>
</reference>
<keyword evidence="13" id="KW-1185">Reference proteome</keyword>
<dbReference type="EMBL" id="AP011112">
    <property type="protein sequence ID" value="BAI69738.1"/>
    <property type="molecule type" value="Genomic_DNA"/>
</dbReference>
<dbReference type="AlphaFoldDB" id="D3DIT6"/>
<dbReference type="SFLD" id="SFLDG01082">
    <property type="entry name" value="B12-binding_domain_containing"/>
    <property type="match status" value="1"/>
</dbReference>
<dbReference type="InterPro" id="IPR013785">
    <property type="entry name" value="Aldolase_TIM"/>
</dbReference>
<dbReference type="SFLD" id="SFLDS00029">
    <property type="entry name" value="Radical_SAM"/>
    <property type="match status" value="1"/>
</dbReference>
<comment type="function">
    <text evidence="10">Probably acts as a heme chaperone, transferring heme to an unknown acceptor. Binds one molecule of heme per monomer, possibly covalently. Binds 1 [4Fe-4S] cluster. The cluster is coordinated with 3 cysteines and an exchangeable S-adenosyl-L-methionine.</text>
</comment>
<keyword evidence="8 10" id="KW-0411">Iron-sulfur</keyword>
<name>D3DIT6_HYDTT</name>
<dbReference type="Gene3D" id="3.20.20.70">
    <property type="entry name" value="Aldolase class I"/>
    <property type="match status" value="1"/>
</dbReference>
<sequence length="381" mass="44008">MIESLYVHVPFCSYKCPYCDFVSFASSAISHEDYLKLLIKELELYKGESFSLKTLYLGGGTPSLISPELYREFLKALDVDLSQLEEFTIECNPETYREDEFKKMKDLGLNRVSVGVQSFKEKGLRMLGRRHTVKESIDCIMSAYHAGIENISIDLIYAYPNQTLKDLKEELRFIEDLPVKHASCYILTPYEDTLFGYLLSKGKLQLPDADKIADMYLFLVEKLSSLGFDHYEISNFAMPGYECRHNLSYWLGKEFLGLGVSAWSFVRDVRFGNTKNLDKYATLVLMGRKPAHQCEVLKGKRKLQDTLFTRLRTKWGIPKEYANLIPEDLSEFFEITNESIRLKEEGMLLINEILLRVFRLLEARHGLLPDEEAPANWQATL</sequence>
<evidence type="ECO:0000256" key="2">
    <source>
        <dbReference type="ARBA" id="ARBA00006100"/>
    </source>
</evidence>
<dbReference type="Proteomes" id="UP000002574">
    <property type="component" value="Chromosome"/>
</dbReference>
<dbReference type="InterPro" id="IPR004559">
    <property type="entry name" value="HemW-like"/>
</dbReference>
<comment type="similarity">
    <text evidence="2">Belongs to the anaerobic coproporphyrinogen-III oxidase family. HemW subfamily.</text>
</comment>
<evidence type="ECO:0000313" key="12">
    <source>
        <dbReference type="EMBL" id="BAI69738.1"/>
    </source>
</evidence>
<organism evidence="12 13">
    <name type="scientific">Hydrogenobacter thermophilus (strain DSM 6534 / IAM 12695 / TK-6)</name>
    <dbReference type="NCBI Taxonomy" id="608538"/>
    <lineage>
        <taxon>Bacteria</taxon>
        <taxon>Pseudomonadati</taxon>
        <taxon>Aquificota</taxon>
        <taxon>Aquificia</taxon>
        <taxon>Aquificales</taxon>
        <taxon>Aquificaceae</taxon>
        <taxon>Hydrogenobacter</taxon>
    </lineage>
</organism>
<evidence type="ECO:0000256" key="1">
    <source>
        <dbReference type="ARBA" id="ARBA00001966"/>
    </source>
</evidence>
<dbReference type="STRING" id="608538.HTH_1285"/>
<evidence type="ECO:0000256" key="5">
    <source>
        <dbReference type="ARBA" id="ARBA00022691"/>
    </source>
</evidence>
<dbReference type="GO" id="GO:0005737">
    <property type="term" value="C:cytoplasm"/>
    <property type="evidence" value="ECO:0007669"/>
    <property type="project" value="UniProtKB-SubCell"/>
</dbReference>
<dbReference type="SFLD" id="SFLDG01065">
    <property type="entry name" value="anaerobic_coproporphyrinogen-I"/>
    <property type="match status" value="1"/>
</dbReference>
<keyword evidence="4 10" id="KW-0349">Heme</keyword>
<dbReference type="PATRIC" id="fig|608538.5.peg.1303"/>
<dbReference type="SMART" id="SM00729">
    <property type="entry name" value="Elp3"/>
    <property type="match status" value="1"/>
</dbReference>
<keyword evidence="5 10" id="KW-0949">S-adenosyl-L-methionine</keyword>
<dbReference type="KEGG" id="hth:HTH_1285"/>
<dbReference type="InterPro" id="IPR058240">
    <property type="entry name" value="rSAM_sf"/>
</dbReference>
<dbReference type="GO" id="GO:0046872">
    <property type="term" value="F:metal ion binding"/>
    <property type="evidence" value="ECO:0007669"/>
    <property type="project" value="UniProtKB-UniRule"/>
</dbReference>
<proteinExistence type="inferred from homology"/>
<dbReference type="RefSeq" id="WP_012963918.1">
    <property type="nucleotide sequence ID" value="NC_013799.1"/>
</dbReference>
<dbReference type="NCBIfam" id="TIGR00539">
    <property type="entry name" value="hemN_rel"/>
    <property type="match status" value="1"/>
</dbReference>
<dbReference type="InterPro" id="IPR034505">
    <property type="entry name" value="Coproporphyrinogen-III_oxidase"/>
</dbReference>